<dbReference type="PROSITE" id="PS50404">
    <property type="entry name" value="GST_NTER"/>
    <property type="match status" value="1"/>
</dbReference>
<dbReference type="InterPro" id="IPR004046">
    <property type="entry name" value="GST_C"/>
</dbReference>
<dbReference type="CDD" id="cd03188">
    <property type="entry name" value="GST_C_Beta"/>
    <property type="match status" value="1"/>
</dbReference>
<protein>
    <submittedName>
        <fullName evidence="3">Glutathione transferase GstA</fullName>
        <ecNumber evidence="3">2.5.1.18</ecNumber>
    </submittedName>
</protein>
<dbReference type="Pfam" id="PF00043">
    <property type="entry name" value="GST_C"/>
    <property type="match status" value="1"/>
</dbReference>
<dbReference type="SFLD" id="SFLDS00019">
    <property type="entry name" value="Glutathione_Transferase_(cytos"/>
    <property type="match status" value="1"/>
</dbReference>
<dbReference type="GO" id="GO:0004364">
    <property type="term" value="F:glutathione transferase activity"/>
    <property type="evidence" value="ECO:0007669"/>
    <property type="project" value="UniProtKB-EC"/>
</dbReference>
<dbReference type="CDD" id="cd03057">
    <property type="entry name" value="GST_N_Beta"/>
    <property type="match status" value="1"/>
</dbReference>
<dbReference type="PANTHER" id="PTHR44051">
    <property type="entry name" value="GLUTATHIONE S-TRANSFERASE-RELATED"/>
    <property type="match status" value="1"/>
</dbReference>
<dbReference type="NCBIfam" id="NF007831">
    <property type="entry name" value="PRK10542.1"/>
    <property type="match status" value="1"/>
</dbReference>
<dbReference type="Pfam" id="PF13409">
    <property type="entry name" value="GST_N_2"/>
    <property type="match status" value="1"/>
</dbReference>
<dbReference type="InterPro" id="IPR004045">
    <property type="entry name" value="Glutathione_S-Trfase_N"/>
</dbReference>
<dbReference type="EMBL" id="WNJL01000030">
    <property type="protein sequence ID" value="NDU42567.1"/>
    <property type="molecule type" value="Genomic_DNA"/>
</dbReference>
<dbReference type="RefSeq" id="WP_163097786.1">
    <property type="nucleotide sequence ID" value="NZ_CP127523.1"/>
</dbReference>
<keyword evidence="3" id="KW-0808">Transferase</keyword>
<feature type="domain" description="GST C-terminal" evidence="2">
    <location>
        <begin position="87"/>
        <end position="204"/>
    </location>
</feature>
<dbReference type="InterPro" id="IPR040079">
    <property type="entry name" value="Glutathione_S-Trfase"/>
</dbReference>
<accession>A0A845U9Y2</accession>
<feature type="domain" description="GST N-terminal" evidence="1">
    <location>
        <begin position="1"/>
        <end position="81"/>
    </location>
</feature>
<dbReference type="InterPro" id="IPR010987">
    <property type="entry name" value="Glutathione-S-Trfase_C-like"/>
</dbReference>
<dbReference type="PROSITE" id="PS50405">
    <property type="entry name" value="GST_CTER"/>
    <property type="match status" value="1"/>
</dbReference>
<dbReference type="InterPro" id="IPR036249">
    <property type="entry name" value="Thioredoxin-like_sf"/>
</dbReference>
<gene>
    <name evidence="3" type="primary">gstA</name>
    <name evidence="3" type="ORF">GL267_07900</name>
</gene>
<dbReference type="AlphaFoldDB" id="A0A845U9Y2"/>
<evidence type="ECO:0000259" key="1">
    <source>
        <dbReference type="PROSITE" id="PS50404"/>
    </source>
</evidence>
<name>A0A845U9Y2_9PROT</name>
<dbReference type="PANTHER" id="PTHR44051:SF8">
    <property type="entry name" value="GLUTATHIONE S-TRANSFERASE GSTA"/>
    <property type="match status" value="1"/>
</dbReference>
<dbReference type="SFLD" id="SFLDG00358">
    <property type="entry name" value="Main_(cytGST)"/>
    <property type="match status" value="1"/>
</dbReference>
<sequence>MKLYYSPGACSLSAHIILREGGFSFDTEKVDFATKKTATGTDYLSVNPNGYVPSLVLNDGYILTEVPAIIQYLADRVPEKNLAPAAGTIERYQLMQWLNFISTELHKGFSPLFNAQAPAQWKKIVAAQLGRRLNMASHQLESNYWLMGPEFTVADAYLFTVLNWGKHVGIEIDRWPVLKAYQGRVFERPAVRATMDAEGLLRPS</sequence>
<dbReference type="SFLD" id="SFLDG01150">
    <property type="entry name" value="Main.1:_Beta-like"/>
    <property type="match status" value="1"/>
</dbReference>
<evidence type="ECO:0000259" key="2">
    <source>
        <dbReference type="PROSITE" id="PS50405"/>
    </source>
</evidence>
<dbReference type="Gene3D" id="1.20.1050.10">
    <property type="match status" value="1"/>
</dbReference>
<dbReference type="InterPro" id="IPR036282">
    <property type="entry name" value="Glutathione-S-Trfase_C_sf"/>
</dbReference>
<comment type="caution">
    <text evidence="3">The sequence shown here is derived from an EMBL/GenBank/DDBJ whole genome shotgun (WGS) entry which is preliminary data.</text>
</comment>
<dbReference type="EC" id="2.5.1.18" evidence="3"/>
<organism evidence="3">
    <name type="scientific">Acidithiobacillus ferrianus</name>
    <dbReference type="NCBI Taxonomy" id="2678518"/>
    <lineage>
        <taxon>Bacteria</taxon>
        <taxon>Pseudomonadati</taxon>
        <taxon>Pseudomonadota</taxon>
        <taxon>Acidithiobacillia</taxon>
        <taxon>Acidithiobacillales</taxon>
        <taxon>Acidithiobacillaceae</taxon>
        <taxon>Acidithiobacillus</taxon>
    </lineage>
</organism>
<dbReference type="Gene3D" id="3.40.30.10">
    <property type="entry name" value="Glutaredoxin"/>
    <property type="match status" value="1"/>
</dbReference>
<proteinExistence type="predicted"/>
<dbReference type="SUPFAM" id="SSF47616">
    <property type="entry name" value="GST C-terminal domain-like"/>
    <property type="match status" value="1"/>
</dbReference>
<dbReference type="SUPFAM" id="SSF52833">
    <property type="entry name" value="Thioredoxin-like"/>
    <property type="match status" value="1"/>
</dbReference>
<evidence type="ECO:0000313" key="3">
    <source>
        <dbReference type="EMBL" id="NDU42567.1"/>
    </source>
</evidence>
<reference evidence="3" key="1">
    <citation type="submission" date="2019-11" db="EMBL/GenBank/DDBJ databases">
        <title>Acidithiobacillus ferrianus sp. nov.: a facultatively anaerobic and extremely acidophilic chemolithoautotroph.</title>
        <authorList>
            <person name="Norris P.R."/>
            <person name="Falagan C."/>
            <person name="Moya-Beltran A."/>
            <person name="Castro M."/>
            <person name="Quatrini R."/>
            <person name="Johnson D.B."/>
        </authorList>
    </citation>
    <scope>NUCLEOTIDE SEQUENCE [LARGE SCALE GENOMIC DNA]</scope>
    <source>
        <strain evidence="3">MG</strain>
    </source>
</reference>